<organism evidence="1 2">
    <name type="scientific">Candidatus Nitrosomaritimum aestuariumsis</name>
    <dbReference type="NCBI Taxonomy" id="3342354"/>
    <lineage>
        <taxon>Archaea</taxon>
        <taxon>Nitrososphaerota</taxon>
        <taxon>Nitrososphaeria</taxon>
        <taxon>Nitrosopumilales</taxon>
        <taxon>Nitrosopumilaceae</taxon>
        <taxon>Candidatus Nitrosomaritimum</taxon>
    </lineage>
</organism>
<dbReference type="EMBL" id="JACENC010000314">
    <property type="protein sequence ID" value="MBA4454859.1"/>
    <property type="molecule type" value="Genomic_DNA"/>
</dbReference>
<evidence type="ECO:0000313" key="2">
    <source>
        <dbReference type="Proteomes" id="UP000526786"/>
    </source>
</evidence>
<evidence type="ECO:0000313" key="1">
    <source>
        <dbReference type="EMBL" id="MBA4454859.1"/>
    </source>
</evidence>
<dbReference type="Proteomes" id="UP000526786">
    <property type="component" value="Unassembled WGS sequence"/>
</dbReference>
<protein>
    <submittedName>
        <fullName evidence="1">Uncharacterized protein</fullName>
    </submittedName>
</protein>
<name>A0AC60W5N9_9ARCH</name>
<accession>A0AC60W5N9</accession>
<gene>
    <name evidence="1" type="ORF">H2B05_08010</name>
</gene>
<sequence length="276" mass="31310">MSVSNLCIQNTLLDMGYESTSNKTSIIFSNVIDQVFFGFGSTIQNGLITEAKKQMLPKNFKFPYYSLVEKSVLDFLGPKAGKKILDEINAELSRHTKIEGSTEDILNELSRKEILNKIRGISGNEHIIYLWKDKNLRNNILEEILENSKGSKTAFTSEDAIFSKVNQIPYSDLFLEKDKAVEKTFSAIIETHQKNNQEEPAVVIGFDGTKWLDSGLENEFLHLENKANKYLSENYVSGICAYDLNKIPDEKTLKMFVKCHPTVLLDDPFVVYESGN</sequence>
<comment type="caution">
    <text evidence="1">The sequence shown here is derived from an EMBL/GenBank/DDBJ whole genome shotgun (WGS) entry which is preliminary data.</text>
</comment>
<proteinExistence type="predicted"/>
<reference evidence="1 2" key="1">
    <citation type="journal article" date="2020" name="Appl. Environ. Microbiol.">
        <title>Genomic Characteristics of a Novel Species of Ammonia-Oxidizing Archaea from the Jiulong River Estuary.</title>
        <authorList>
            <person name="Zou D."/>
            <person name="Wan R."/>
            <person name="Han L."/>
            <person name="Xu M.N."/>
            <person name="Liu Y."/>
            <person name="Liu H."/>
            <person name="Kao S.J."/>
            <person name="Li M."/>
        </authorList>
    </citation>
    <scope>NUCLEOTIDE SEQUENCE [LARGE SCALE GENOMIC DNA]</scope>
    <source>
        <strain evidence="1">W2bin3</strain>
    </source>
</reference>